<keyword evidence="3" id="KW-1185">Reference proteome</keyword>
<dbReference type="EMBL" id="PVEP01000003">
    <property type="protein sequence ID" value="PQV57180.1"/>
    <property type="molecule type" value="Genomic_DNA"/>
</dbReference>
<reference evidence="2 3" key="1">
    <citation type="submission" date="2018-02" db="EMBL/GenBank/DDBJ databases">
        <title>Genomic Encyclopedia of Archaeal and Bacterial Type Strains, Phase II (KMG-II): from individual species to whole genera.</title>
        <authorList>
            <person name="Goeker M."/>
        </authorList>
    </citation>
    <scope>NUCLEOTIDE SEQUENCE [LARGE SCALE GENOMIC DNA]</scope>
    <source>
        <strain evidence="2 3">DSM 18921</strain>
    </source>
</reference>
<sequence length="307" mass="33109">MPQTYIDQFFYMDPGSAPPGGTSLTVQKVNFTDSDDDGFIGTATGDTFNGAQVMNVWVGDTITVIMGGSTVTITGVTLYVDDGAGGTYAVFTPTDGTVLQDATFQSSTWVNTSTQTPVSNFGPPCFTPGTLIRVPGGEVAVETLVPGDLVETLDHGAQPLRWVGRRTVEGRGDLAPVAIAAGTLDNLRDLRVSPQHRMLFTGWRAELCTGQAEVLVAAKHLVGQPGITRAPVDEVDYIHLLFDRHEIIFAENTPTESFYPGSEILAADRAMFNEVVRIFPEILRIRAEGAPVARRIGQRHEDRLIAS</sequence>
<dbReference type="OrthoDB" id="6305173at2"/>
<evidence type="ECO:0000259" key="1">
    <source>
        <dbReference type="Pfam" id="PF13403"/>
    </source>
</evidence>
<gene>
    <name evidence="2" type="ORF">LX70_02041</name>
</gene>
<dbReference type="Pfam" id="PF13403">
    <property type="entry name" value="Hint_2"/>
    <property type="match status" value="1"/>
</dbReference>
<proteinExistence type="predicted"/>
<dbReference type="InterPro" id="IPR036844">
    <property type="entry name" value="Hint_dom_sf"/>
</dbReference>
<dbReference type="Gene3D" id="2.170.16.10">
    <property type="entry name" value="Hedgehog/Intein (Hint) domain"/>
    <property type="match status" value="1"/>
</dbReference>
<dbReference type="SUPFAM" id="SSF51294">
    <property type="entry name" value="Hedgehog/intein (Hint) domain"/>
    <property type="match status" value="1"/>
</dbReference>
<accession>A0A2S8S8P9</accession>
<dbReference type="Proteomes" id="UP000238338">
    <property type="component" value="Unassembled WGS sequence"/>
</dbReference>
<evidence type="ECO:0000313" key="3">
    <source>
        <dbReference type="Proteomes" id="UP000238338"/>
    </source>
</evidence>
<evidence type="ECO:0000313" key="2">
    <source>
        <dbReference type="EMBL" id="PQV57180.1"/>
    </source>
</evidence>
<dbReference type="AlphaFoldDB" id="A0A2S8S8P9"/>
<comment type="caution">
    <text evidence="2">The sequence shown here is derived from an EMBL/GenBank/DDBJ whole genome shotgun (WGS) entry which is preliminary data.</text>
</comment>
<name>A0A2S8S8P9_9RHOB</name>
<dbReference type="InterPro" id="IPR028992">
    <property type="entry name" value="Hedgehog/Intein_dom"/>
</dbReference>
<feature type="domain" description="Hedgehog/Intein (Hint)" evidence="1">
    <location>
        <begin position="124"/>
        <end position="261"/>
    </location>
</feature>
<protein>
    <submittedName>
        <fullName evidence="2">Hint domain-containing protein</fullName>
    </submittedName>
</protein>
<dbReference type="RefSeq" id="WP_105514650.1">
    <property type="nucleotide sequence ID" value="NZ_PVEP01000003.1"/>
</dbReference>
<organism evidence="2 3">
    <name type="scientific">Albidovulum denitrificans</name>
    <dbReference type="NCBI Taxonomy" id="404881"/>
    <lineage>
        <taxon>Bacteria</taxon>
        <taxon>Pseudomonadati</taxon>
        <taxon>Pseudomonadota</taxon>
        <taxon>Alphaproteobacteria</taxon>
        <taxon>Rhodobacterales</taxon>
        <taxon>Paracoccaceae</taxon>
        <taxon>Albidovulum</taxon>
    </lineage>
</organism>